<gene>
    <name evidence="5" type="ORF">N6H18_05715</name>
</gene>
<dbReference type="NCBIfam" id="TIGR01730">
    <property type="entry name" value="RND_mfp"/>
    <property type="match status" value="1"/>
</dbReference>
<feature type="domain" description="YknX-like C-terminal permuted SH3-like" evidence="4">
    <location>
        <begin position="289"/>
        <end position="355"/>
    </location>
</feature>
<dbReference type="Pfam" id="PF25989">
    <property type="entry name" value="YknX_C"/>
    <property type="match status" value="1"/>
</dbReference>
<evidence type="ECO:0000256" key="2">
    <source>
        <dbReference type="SAM" id="Coils"/>
    </source>
</evidence>
<protein>
    <submittedName>
        <fullName evidence="5">Efflux RND transporter periplasmic adaptor subunit</fullName>
    </submittedName>
</protein>
<comment type="similarity">
    <text evidence="1">Belongs to the membrane fusion protein (MFP) (TC 8.A.1) family.</text>
</comment>
<keyword evidence="6" id="KW-1185">Reference proteome</keyword>
<dbReference type="EMBL" id="CP106679">
    <property type="protein sequence ID" value="UXP33448.1"/>
    <property type="molecule type" value="Genomic_DNA"/>
</dbReference>
<evidence type="ECO:0000256" key="1">
    <source>
        <dbReference type="ARBA" id="ARBA00009477"/>
    </source>
</evidence>
<dbReference type="Gene3D" id="2.40.50.100">
    <property type="match status" value="1"/>
</dbReference>
<dbReference type="Gene3D" id="2.40.420.20">
    <property type="match status" value="1"/>
</dbReference>
<dbReference type="InterPro" id="IPR058637">
    <property type="entry name" value="YknX-like_C"/>
</dbReference>
<dbReference type="Gene3D" id="1.10.287.470">
    <property type="entry name" value="Helix hairpin bin"/>
    <property type="match status" value="1"/>
</dbReference>
<dbReference type="PANTHER" id="PTHR30469:SF15">
    <property type="entry name" value="HLYD FAMILY OF SECRETION PROTEINS"/>
    <property type="match status" value="1"/>
</dbReference>
<evidence type="ECO:0000259" key="4">
    <source>
        <dbReference type="Pfam" id="PF25989"/>
    </source>
</evidence>
<evidence type="ECO:0000313" key="6">
    <source>
        <dbReference type="Proteomes" id="UP001065174"/>
    </source>
</evidence>
<dbReference type="InterPro" id="IPR058792">
    <property type="entry name" value="Beta-barrel_RND_2"/>
</dbReference>
<dbReference type="PANTHER" id="PTHR30469">
    <property type="entry name" value="MULTIDRUG RESISTANCE PROTEIN MDTA"/>
    <property type="match status" value="1"/>
</dbReference>
<evidence type="ECO:0000259" key="3">
    <source>
        <dbReference type="Pfam" id="PF25954"/>
    </source>
</evidence>
<dbReference type="SUPFAM" id="SSF111369">
    <property type="entry name" value="HlyD-like secretion proteins"/>
    <property type="match status" value="1"/>
</dbReference>
<dbReference type="Gene3D" id="2.40.30.170">
    <property type="match status" value="1"/>
</dbReference>
<dbReference type="InterPro" id="IPR006143">
    <property type="entry name" value="RND_pump_MFP"/>
</dbReference>
<dbReference type="RefSeq" id="WP_262310877.1">
    <property type="nucleotide sequence ID" value="NZ_CP106679.1"/>
</dbReference>
<feature type="domain" description="CusB-like beta-barrel" evidence="3">
    <location>
        <begin position="209"/>
        <end position="279"/>
    </location>
</feature>
<proteinExistence type="inferred from homology"/>
<accession>A0ABY6CVM4</accession>
<dbReference type="Proteomes" id="UP001065174">
    <property type="component" value="Chromosome"/>
</dbReference>
<reference evidence="5" key="1">
    <citation type="submission" date="2022-09" db="EMBL/GenBank/DDBJ databases">
        <title>Comparative genomics and taxonomic characterization of three novel marine species of genus Reichenbachiella exhibiting antioxidant and polysaccharide degradation activities.</title>
        <authorList>
            <person name="Muhammad N."/>
            <person name="Lee Y.-J."/>
            <person name="Ko J."/>
            <person name="Kim S.-G."/>
        </authorList>
    </citation>
    <scope>NUCLEOTIDE SEQUENCE</scope>
    <source>
        <strain evidence="5">BKB1-1</strain>
    </source>
</reference>
<feature type="coiled-coil region" evidence="2">
    <location>
        <begin position="116"/>
        <end position="167"/>
    </location>
</feature>
<dbReference type="Pfam" id="PF25954">
    <property type="entry name" value="Beta-barrel_RND_2"/>
    <property type="match status" value="1"/>
</dbReference>
<evidence type="ECO:0000313" key="5">
    <source>
        <dbReference type="EMBL" id="UXP33448.1"/>
    </source>
</evidence>
<sequence>MKNNKSKITKIAIAVGVIVLLGAWSIHTLLGNSEEVEKKVYVRDFAIKVPVKVAQVSNQNLKESRRYLGSFKANKEITITSQTQGEVIGIYAEEGVKLKKNSLIARVDSEQIDFQLIAANAAYQDAKREFERYEKLTKQNAVADINLEKAALQLATAESQLKILQKQQSHTRIKVPFAGTLVKREFDLGSVLAPGMPLGTLIDISELKLVISIPEEKIRAFKEGDDLTVHSDVYPTQTYAGVVTAVSAKADKAHKFDVQIKIKNSDEYPLKSGMYGWVEHQYGNQSESLSIPVTALMGSSKDASVFKVVDGKAQLQNIQIGIRTEDFIEVKKGLQANETVVTNGQINLSDGIIVTY</sequence>
<name>A0ABY6CVM4_9BACT</name>
<keyword evidence="2" id="KW-0175">Coiled coil</keyword>
<organism evidence="5 6">
    <name type="scientific">Reichenbachiella agarivorans</name>
    <dbReference type="NCBI Taxonomy" id="2979464"/>
    <lineage>
        <taxon>Bacteria</taxon>
        <taxon>Pseudomonadati</taxon>
        <taxon>Bacteroidota</taxon>
        <taxon>Cytophagia</taxon>
        <taxon>Cytophagales</taxon>
        <taxon>Reichenbachiellaceae</taxon>
        <taxon>Reichenbachiella</taxon>
    </lineage>
</organism>